<feature type="compositionally biased region" description="Polar residues" evidence="1">
    <location>
        <begin position="609"/>
        <end position="621"/>
    </location>
</feature>
<dbReference type="AlphaFoldDB" id="A0A5J4WXY5"/>
<organism evidence="2 3">
    <name type="scientific">Streblomastix strix</name>
    <dbReference type="NCBI Taxonomy" id="222440"/>
    <lineage>
        <taxon>Eukaryota</taxon>
        <taxon>Metamonada</taxon>
        <taxon>Preaxostyla</taxon>
        <taxon>Oxymonadida</taxon>
        <taxon>Streblomastigidae</taxon>
        <taxon>Streblomastix</taxon>
    </lineage>
</organism>
<comment type="caution">
    <text evidence="2">The sequence shown here is derived from an EMBL/GenBank/DDBJ whole genome shotgun (WGS) entry which is preliminary data.</text>
</comment>
<evidence type="ECO:0000313" key="3">
    <source>
        <dbReference type="Proteomes" id="UP000324800"/>
    </source>
</evidence>
<protein>
    <submittedName>
        <fullName evidence="2">Uncharacterized protein</fullName>
    </submittedName>
</protein>
<sequence>MVSIRCKRDQSQSAENSTKNSQQAQFQKQIQLYSKFNQLTDQIVEQDLVATIEVVLKKQVSKIDALNYSLEPVARQKLFDEISWSGANIILPMPEIGPLLNEEEQNYATRAFKSSVAAIQVKTMLINDAARNDTDNLVGKMLKVFETSLISVSDHKIERESRLKGIYQEPQTEDVLSQRTKERYLKKTGKQIIIRKENLKTHLADVAVKIEQENAIERETNSLNKEEDLRGIKSVHLERSSFDPEQMAKQEVARWERNFLNPTIQHESTIVRWVTIPLTLKNKSRRTIRCKLEDQILESMYAPQTIQTVCLANKDLEYHNFQTSLNDPTKLESTQPIDILAKNIPTHLSQDSSSSDLIHQKSPPICSYITDEETIPGMVNRFKFRLTIIDNNQTNKNEIDVRQMEKDRSQPTDGKSKNLGEFHRVLELPEAPIKEMSNLLVVLNCNEKQTCSSNNNSISRDPSDRYELDLLWCNDEAVLQCTRKEAAIPCAIRRSETFLKEKQIKSLKLETDNTSTAHNINQESDAVPLTQRFKLDPGLIFKISKLRRLLITQRGLRGNNSSVEGLYINRYVREQTEQEAQMIRQHHSGQLDSDTRLSVTPMDGRATILPSSDSTDPSNSQQRKKADFLKTRGRMNIVKMNLPSGELLAVRLEMIENKSYFNGSCRKDSSQKLQQSKLLRDGIVSGADIDKEQVNLKTHATNIDSNACRTAIRTLFRVQCFQEDRTNGFALKQIMKKPVAACIKKRREELILTEIHRVSIDQFADNQHLDLYLIRKYTQHLGLAVRSRQEMKRIETNLYGCDLKIIKFLPMRYLFKVTYIIMEVSGGVTIQEINKGSSLKDGPSTVAVHYDMILNDTIRLTIINFE</sequence>
<feature type="compositionally biased region" description="Basic and acidic residues" evidence="1">
    <location>
        <begin position="1"/>
        <end position="10"/>
    </location>
</feature>
<accession>A0A5J4WXY5</accession>
<dbReference type="EMBL" id="SNRW01000647">
    <property type="protein sequence ID" value="KAA6399957.1"/>
    <property type="molecule type" value="Genomic_DNA"/>
</dbReference>
<evidence type="ECO:0000256" key="1">
    <source>
        <dbReference type="SAM" id="MobiDB-lite"/>
    </source>
</evidence>
<name>A0A5J4WXY5_9EUKA</name>
<reference evidence="2 3" key="1">
    <citation type="submission" date="2019-03" db="EMBL/GenBank/DDBJ databases">
        <title>Single cell metagenomics reveals metabolic interactions within the superorganism composed of flagellate Streblomastix strix and complex community of Bacteroidetes bacteria on its surface.</title>
        <authorList>
            <person name="Treitli S.C."/>
            <person name="Kolisko M."/>
            <person name="Husnik F."/>
            <person name="Keeling P."/>
            <person name="Hampl V."/>
        </authorList>
    </citation>
    <scope>NUCLEOTIDE SEQUENCE [LARGE SCALE GENOMIC DNA]</scope>
    <source>
        <strain evidence="2">ST1C</strain>
    </source>
</reference>
<evidence type="ECO:0000313" key="2">
    <source>
        <dbReference type="EMBL" id="KAA6399957.1"/>
    </source>
</evidence>
<dbReference type="Proteomes" id="UP000324800">
    <property type="component" value="Unassembled WGS sequence"/>
</dbReference>
<feature type="compositionally biased region" description="Polar residues" evidence="1">
    <location>
        <begin position="11"/>
        <end position="20"/>
    </location>
</feature>
<feature type="region of interest" description="Disordered" evidence="1">
    <location>
        <begin position="1"/>
        <end position="20"/>
    </location>
</feature>
<gene>
    <name evidence="2" type="ORF">EZS28_004514</name>
</gene>
<proteinExistence type="predicted"/>
<feature type="region of interest" description="Disordered" evidence="1">
    <location>
        <begin position="603"/>
        <end position="626"/>
    </location>
</feature>